<dbReference type="PANTHER" id="PTHR10961:SF7">
    <property type="entry name" value="FAD DEPENDENT OXIDOREDUCTASE DOMAIN-CONTAINING PROTEIN"/>
    <property type="match status" value="1"/>
</dbReference>
<keyword evidence="2" id="KW-0285">Flavoprotein</keyword>
<protein>
    <submittedName>
        <fullName evidence="6">N-methyl-L-tryptophan oxidase</fullName>
    </submittedName>
    <submittedName>
        <fullName evidence="7">Sarcosine oxidase</fullName>
    </submittedName>
</protein>
<evidence type="ECO:0000256" key="4">
    <source>
        <dbReference type="ARBA" id="ARBA00023002"/>
    </source>
</evidence>
<reference evidence="6 9" key="3">
    <citation type="submission" date="2018-07" db="EMBL/GenBank/DDBJ databases">
        <title>Genome sequence of extremly halophilic archaeon Halopelagius longus strain BC12-B1.</title>
        <authorList>
            <person name="Zhang X."/>
        </authorList>
    </citation>
    <scope>NUCLEOTIDE SEQUENCE [LARGE SCALE GENOMIC DNA]</scope>
    <source>
        <strain evidence="6 9">BC12-B1</strain>
    </source>
</reference>
<dbReference type="InterPro" id="IPR006076">
    <property type="entry name" value="FAD-dep_OxRdtase"/>
</dbReference>
<dbReference type="Proteomes" id="UP000199289">
    <property type="component" value="Unassembled WGS sequence"/>
</dbReference>
<reference evidence="7" key="2">
    <citation type="submission" date="2016-10" db="EMBL/GenBank/DDBJ databases">
        <authorList>
            <person name="de Groot N.N."/>
        </authorList>
    </citation>
    <scope>NUCLEOTIDE SEQUENCE [LARGE SCALE GENOMIC DNA]</scope>
    <source>
        <strain evidence="7">CGMCC 1.12397</strain>
    </source>
</reference>
<evidence type="ECO:0000313" key="9">
    <source>
        <dbReference type="Proteomes" id="UP000255421"/>
    </source>
</evidence>
<dbReference type="Proteomes" id="UP000255421">
    <property type="component" value="Unassembled WGS sequence"/>
</dbReference>
<keyword evidence="3" id="KW-0274">FAD</keyword>
<evidence type="ECO:0000313" key="6">
    <source>
        <dbReference type="EMBL" id="RDI71936.1"/>
    </source>
</evidence>
<comment type="cofactor">
    <cofactor evidence="1">
        <name>FAD</name>
        <dbReference type="ChEBI" id="CHEBI:57692"/>
    </cofactor>
</comment>
<evidence type="ECO:0000256" key="1">
    <source>
        <dbReference type="ARBA" id="ARBA00001974"/>
    </source>
</evidence>
<keyword evidence="9" id="KW-1185">Reference proteome</keyword>
<dbReference type="Gene3D" id="3.30.9.10">
    <property type="entry name" value="D-Amino Acid Oxidase, subunit A, domain 2"/>
    <property type="match status" value="1"/>
</dbReference>
<dbReference type="Gene3D" id="3.50.50.60">
    <property type="entry name" value="FAD/NAD(P)-binding domain"/>
    <property type="match status" value="1"/>
</dbReference>
<dbReference type="RefSeq" id="WP_092531262.1">
    <property type="nucleotide sequence ID" value="NZ_FNKQ01000001.1"/>
</dbReference>
<evidence type="ECO:0000313" key="7">
    <source>
        <dbReference type="EMBL" id="SDQ04267.1"/>
    </source>
</evidence>
<keyword evidence="4" id="KW-0560">Oxidoreductase</keyword>
<proteinExistence type="predicted"/>
<name>A0A1H0XMX3_9EURY</name>
<dbReference type="NCBIfam" id="NF008425">
    <property type="entry name" value="PRK11259.1"/>
    <property type="match status" value="1"/>
</dbReference>
<evidence type="ECO:0000256" key="2">
    <source>
        <dbReference type="ARBA" id="ARBA00022630"/>
    </source>
</evidence>
<reference evidence="8" key="1">
    <citation type="submission" date="2016-10" db="EMBL/GenBank/DDBJ databases">
        <authorList>
            <person name="Varghese N."/>
            <person name="Submissions S."/>
        </authorList>
    </citation>
    <scope>NUCLEOTIDE SEQUENCE [LARGE SCALE GENOMIC DNA]</scope>
    <source>
        <strain evidence="8">CGMCC 1.12397</strain>
    </source>
</reference>
<dbReference type="EMBL" id="QQST01000001">
    <property type="protein sequence ID" value="RDI71936.1"/>
    <property type="molecule type" value="Genomic_DNA"/>
</dbReference>
<evidence type="ECO:0000256" key="3">
    <source>
        <dbReference type="ARBA" id="ARBA00022827"/>
    </source>
</evidence>
<organism evidence="7 8">
    <name type="scientific">Halopelagius longus</name>
    <dbReference type="NCBI Taxonomy" id="1236180"/>
    <lineage>
        <taxon>Archaea</taxon>
        <taxon>Methanobacteriati</taxon>
        <taxon>Methanobacteriota</taxon>
        <taxon>Stenosarchaea group</taxon>
        <taxon>Halobacteria</taxon>
        <taxon>Halobacteriales</taxon>
        <taxon>Haloferacaceae</taxon>
    </lineage>
</organism>
<dbReference type="InterPro" id="IPR045170">
    <property type="entry name" value="MTOX"/>
</dbReference>
<gene>
    <name evidence="6" type="ORF">DWB78_09495</name>
    <name evidence="7" type="ORF">SAMN05216278_0003</name>
</gene>
<dbReference type="Pfam" id="PF01266">
    <property type="entry name" value="DAO"/>
    <property type="match status" value="1"/>
</dbReference>
<feature type="domain" description="FAD dependent oxidoreductase" evidence="5">
    <location>
        <begin position="6"/>
        <end position="357"/>
    </location>
</feature>
<dbReference type="InterPro" id="IPR036188">
    <property type="entry name" value="FAD/NAD-bd_sf"/>
</dbReference>
<sequence length="384" mass="42658">MTDRYDCIVVGVGGMGSATAFHLADRGLDVLGVERYDVPHEMGSSHGVTRIIRKAQYEDPAYVPLVRRAYDLWRELEDRTGRDLLHVTGGIDAGPPDSQVFAGSVRSCEEHDIDHEVLSADELNERFPGYDLPDHHRAVYQPDGGFLVPEQCIIAHVEAAQAAGAEIHARESVADVASFPDGVRVTTDKGTYEADDVVVTAGAWARKLLPELAELAVPERQVLAWLRPTEPERFEASNFPVFVHAADDGHYYGFPRYDVPGFKFGKFNHFEEEVDPDAMDREPRREDEEMLRAYAKRYFPDGAGPTMRLATCMFTNTPDEHFILDTLPDDPRITVGAGFSGHGFKFASSVGEVLADLATDGETDHDVDLFRLDRFDRFDGARGG</sequence>
<dbReference type="GO" id="GO:0008115">
    <property type="term" value="F:sarcosine oxidase activity"/>
    <property type="evidence" value="ECO:0007669"/>
    <property type="project" value="TreeGrafter"/>
</dbReference>
<dbReference type="SUPFAM" id="SSF51905">
    <property type="entry name" value="FAD/NAD(P)-binding domain"/>
    <property type="match status" value="1"/>
</dbReference>
<dbReference type="PANTHER" id="PTHR10961">
    <property type="entry name" value="PEROXISOMAL SARCOSINE OXIDASE"/>
    <property type="match status" value="1"/>
</dbReference>
<dbReference type="SUPFAM" id="SSF54373">
    <property type="entry name" value="FAD-linked reductases, C-terminal domain"/>
    <property type="match status" value="1"/>
</dbReference>
<evidence type="ECO:0000259" key="5">
    <source>
        <dbReference type="Pfam" id="PF01266"/>
    </source>
</evidence>
<dbReference type="EMBL" id="FNKQ01000001">
    <property type="protein sequence ID" value="SDQ04267.1"/>
    <property type="molecule type" value="Genomic_DNA"/>
</dbReference>
<dbReference type="AlphaFoldDB" id="A0A1H0XMX3"/>
<dbReference type="GO" id="GO:0050660">
    <property type="term" value="F:flavin adenine dinucleotide binding"/>
    <property type="evidence" value="ECO:0007669"/>
    <property type="project" value="InterPro"/>
</dbReference>
<dbReference type="OrthoDB" id="300965at2157"/>
<evidence type="ECO:0000313" key="8">
    <source>
        <dbReference type="Proteomes" id="UP000199289"/>
    </source>
</evidence>
<accession>A0A1H0XMX3</accession>